<evidence type="ECO:0000313" key="7">
    <source>
        <dbReference type="EMBL" id="OAD03091.1"/>
    </source>
</evidence>
<name>A0A168L447_MUCCL</name>
<dbReference type="PANTHER" id="PTHR14582">
    <property type="entry name" value="INNER KINETOCHORE SUBUNIT MAL2"/>
    <property type="match status" value="1"/>
</dbReference>
<evidence type="ECO:0008006" key="9">
    <source>
        <dbReference type="Google" id="ProtNLM"/>
    </source>
</evidence>
<evidence type="ECO:0000256" key="5">
    <source>
        <dbReference type="ARBA" id="ARBA00023242"/>
    </source>
</evidence>
<evidence type="ECO:0000256" key="4">
    <source>
        <dbReference type="ARBA" id="ARBA00022454"/>
    </source>
</evidence>
<comment type="caution">
    <text evidence="7">The sequence shown here is derived from an EMBL/GenBank/DDBJ whole genome shotgun (WGS) entry which is preliminary data.</text>
</comment>
<dbReference type="PANTHER" id="PTHR14582:SF1">
    <property type="entry name" value="CENTROMERE PROTEIN O"/>
    <property type="match status" value="1"/>
</dbReference>
<sequence length="297" mass="34398">MEEDAFLPSENDRLKAQIKEMRNRLAAATVRDIQLKKELIEEDLSYMTISTLVDLIQDPTRVAGYEFDAMGREVFAKMMSTLEACCLREAISYHRLAGRSLFKFKGDRSCVRLETFYNKTYKESYYIFYEKGQAYHSSAIKSMQRSLIEHHTIPNFIHLSNIEKAHLPDDFDTFIRIVHDQLQAYVTKREILKEVAQLKKTHAITIKYQSESIHKVEIEVVNAHGQAMLVDMSFNDKSSAYPTTVVIRDTCDPAADAGQHLPHLEAQFKQRPMVDVLKELLETQLEQNTPYDHMELD</sequence>
<comment type="similarity">
    <text evidence="3">Belongs to the CENP-O/MCM21 family.</text>
</comment>
<keyword evidence="4" id="KW-0158">Chromosome</keyword>
<dbReference type="GO" id="GO:0005634">
    <property type="term" value="C:nucleus"/>
    <property type="evidence" value="ECO:0007669"/>
    <property type="project" value="UniProtKB-SubCell"/>
</dbReference>
<dbReference type="EMBL" id="AMYB01000004">
    <property type="protein sequence ID" value="OAD03091.1"/>
    <property type="molecule type" value="Genomic_DNA"/>
</dbReference>
<organism evidence="7 8">
    <name type="scientific">Mucor lusitanicus CBS 277.49</name>
    <dbReference type="NCBI Taxonomy" id="747725"/>
    <lineage>
        <taxon>Eukaryota</taxon>
        <taxon>Fungi</taxon>
        <taxon>Fungi incertae sedis</taxon>
        <taxon>Mucoromycota</taxon>
        <taxon>Mucoromycotina</taxon>
        <taxon>Mucoromycetes</taxon>
        <taxon>Mucorales</taxon>
        <taxon>Mucorineae</taxon>
        <taxon>Mucoraceae</taxon>
        <taxon>Mucor</taxon>
    </lineage>
</organism>
<dbReference type="AlphaFoldDB" id="A0A168L447"/>
<keyword evidence="5" id="KW-0539">Nucleus</keyword>
<dbReference type="VEuPathDB" id="FungiDB:MUCCIDRAFT_184004"/>
<proteinExistence type="inferred from homology"/>
<evidence type="ECO:0000313" key="8">
    <source>
        <dbReference type="Proteomes" id="UP000077051"/>
    </source>
</evidence>
<dbReference type="Proteomes" id="UP000077051">
    <property type="component" value="Unassembled WGS sequence"/>
</dbReference>
<keyword evidence="8" id="KW-1185">Reference proteome</keyword>
<evidence type="ECO:0000256" key="1">
    <source>
        <dbReference type="ARBA" id="ARBA00004123"/>
    </source>
</evidence>
<evidence type="ECO:0000256" key="6">
    <source>
        <dbReference type="ARBA" id="ARBA00023328"/>
    </source>
</evidence>
<evidence type="ECO:0000256" key="2">
    <source>
        <dbReference type="ARBA" id="ARBA00004584"/>
    </source>
</evidence>
<comment type="subcellular location">
    <subcellularLocation>
        <location evidence="2">Chromosome</location>
        <location evidence="2">Centromere</location>
    </subcellularLocation>
    <subcellularLocation>
        <location evidence="1">Nucleus</location>
    </subcellularLocation>
</comment>
<dbReference type="OrthoDB" id="10050372at2759"/>
<reference evidence="7 8" key="1">
    <citation type="submission" date="2015-06" db="EMBL/GenBank/DDBJ databases">
        <title>Expansion of signal transduction pathways in fungi by whole-genome duplication.</title>
        <authorList>
            <consortium name="DOE Joint Genome Institute"/>
            <person name="Corrochano L.M."/>
            <person name="Kuo A."/>
            <person name="Marcet-Houben M."/>
            <person name="Polaino S."/>
            <person name="Salamov A."/>
            <person name="Villalobos J.M."/>
            <person name="Alvarez M.I."/>
            <person name="Avalos J."/>
            <person name="Benito E.P."/>
            <person name="Benoit I."/>
            <person name="Burger G."/>
            <person name="Camino L.P."/>
            <person name="Canovas D."/>
            <person name="Cerda-Olmedo E."/>
            <person name="Cheng J.-F."/>
            <person name="Dominguez A."/>
            <person name="Elias M."/>
            <person name="Eslava A.P."/>
            <person name="Glaser F."/>
            <person name="Grimwood J."/>
            <person name="Gutierrez G."/>
            <person name="Heitman J."/>
            <person name="Henrissat B."/>
            <person name="Iturriaga E.A."/>
            <person name="Lang B.F."/>
            <person name="Lavin J.L."/>
            <person name="Lee S."/>
            <person name="Li W."/>
            <person name="Lindquist E."/>
            <person name="Lopez-Garcia S."/>
            <person name="Luque E.M."/>
            <person name="Marcos A.T."/>
            <person name="Martin J."/>
            <person name="Mccluskey K."/>
            <person name="Medina H.R."/>
            <person name="Miralles-Duran A."/>
            <person name="Miyazaki A."/>
            <person name="Munoz-Torres E."/>
            <person name="Oguiza J.A."/>
            <person name="Ohm R."/>
            <person name="Olmedo M."/>
            <person name="Orejas M."/>
            <person name="Ortiz-Castellanos L."/>
            <person name="Pisabarro A.G."/>
            <person name="Rodriguez-Romero J."/>
            <person name="Ruiz-Herrera J."/>
            <person name="Ruiz-Vazquez R."/>
            <person name="Sanz C."/>
            <person name="Schackwitz W."/>
            <person name="Schmutz J."/>
            <person name="Shahriari M."/>
            <person name="Shelest E."/>
            <person name="Silva-Franco F."/>
            <person name="Soanes D."/>
            <person name="Syed K."/>
            <person name="Tagua V.G."/>
            <person name="Talbot N.J."/>
            <person name="Thon M."/>
            <person name="De Vries R.P."/>
            <person name="Wiebenga A."/>
            <person name="Yadav J.S."/>
            <person name="Braun E.L."/>
            <person name="Baker S."/>
            <person name="Garre V."/>
            <person name="Horwitz B."/>
            <person name="Torres-Martinez S."/>
            <person name="Idnurm A."/>
            <person name="Herrera-Estrella A."/>
            <person name="Gabaldon T."/>
            <person name="Grigoriev I.V."/>
        </authorList>
    </citation>
    <scope>NUCLEOTIDE SEQUENCE [LARGE SCALE GENOMIC DNA]</scope>
    <source>
        <strain evidence="7 8">CBS 277.49</strain>
    </source>
</reference>
<dbReference type="InterPro" id="IPR018464">
    <property type="entry name" value="CENP-O"/>
</dbReference>
<dbReference type="CDD" id="cd23835">
    <property type="entry name" value="DRWD-N_CENP-O"/>
    <property type="match status" value="1"/>
</dbReference>
<dbReference type="GO" id="GO:0031511">
    <property type="term" value="C:Mis6-Sim4 complex"/>
    <property type="evidence" value="ECO:0007669"/>
    <property type="project" value="TreeGrafter"/>
</dbReference>
<gene>
    <name evidence="7" type="ORF">MUCCIDRAFT_184004</name>
</gene>
<evidence type="ECO:0000256" key="3">
    <source>
        <dbReference type="ARBA" id="ARBA00007321"/>
    </source>
</evidence>
<accession>A0A168L447</accession>
<dbReference type="STRING" id="747725.A0A168L447"/>
<keyword evidence="6" id="KW-0137">Centromere</keyword>
<dbReference type="Pfam" id="PF09496">
    <property type="entry name" value="CENP-O"/>
    <property type="match status" value="1"/>
</dbReference>
<protein>
    <recommendedName>
        <fullName evidence="9">Centromere protein O</fullName>
    </recommendedName>
</protein>